<evidence type="ECO:0000259" key="8">
    <source>
        <dbReference type="SMART" id="SM00965"/>
    </source>
</evidence>
<dbReference type="GO" id="GO:0009279">
    <property type="term" value="C:cell outer membrane"/>
    <property type="evidence" value="ECO:0007669"/>
    <property type="project" value="UniProtKB-SubCell"/>
</dbReference>
<feature type="domain" description="Secretin/TonB short N-terminal" evidence="8">
    <location>
        <begin position="63"/>
        <end position="114"/>
    </location>
</feature>
<dbReference type="NCBIfam" id="TIGR04056">
    <property type="entry name" value="OMP_RagA_SusC"/>
    <property type="match status" value="1"/>
</dbReference>
<proteinExistence type="inferred from homology"/>
<dbReference type="Gene3D" id="2.170.130.10">
    <property type="entry name" value="TonB-dependent receptor, plug domain"/>
    <property type="match status" value="1"/>
</dbReference>
<dbReference type="SUPFAM" id="SSF49464">
    <property type="entry name" value="Carboxypeptidase regulatory domain-like"/>
    <property type="match status" value="1"/>
</dbReference>
<evidence type="ECO:0000313" key="10">
    <source>
        <dbReference type="Proteomes" id="UP000261174"/>
    </source>
</evidence>
<dbReference type="Pfam" id="PF07715">
    <property type="entry name" value="Plug"/>
    <property type="match status" value="1"/>
</dbReference>
<dbReference type="InterPro" id="IPR023997">
    <property type="entry name" value="TonB-dep_OMP_SusC/RagA_CS"/>
</dbReference>
<dbReference type="Pfam" id="PF13715">
    <property type="entry name" value="CarbopepD_reg_2"/>
    <property type="match status" value="1"/>
</dbReference>
<accession>A0A3E1NMU6</accession>
<dbReference type="RefSeq" id="WP_116857852.1">
    <property type="nucleotide sequence ID" value="NZ_QTJV01000034.1"/>
</dbReference>
<dbReference type="SUPFAM" id="SSF56935">
    <property type="entry name" value="Porins"/>
    <property type="match status" value="1"/>
</dbReference>
<keyword evidence="3 7" id="KW-1134">Transmembrane beta strand</keyword>
<evidence type="ECO:0000256" key="1">
    <source>
        <dbReference type="ARBA" id="ARBA00004571"/>
    </source>
</evidence>
<dbReference type="Gene3D" id="2.60.40.1120">
    <property type="entry name" value="Carboxypeptidase-like, regulatory domain"/>
    <property type="match status" value="1"/>
</dbReference>
<evidence type="ECO:0000256" key="7">
    <source>
        <dbReference type="PROSITE-ProRule" id="PRU01360"/>
    </source>
</evidence>
<evidence type="ECO:0000256" key="4">
    <source>
        <dbReference type="ARBA" id="ARBA00022692"/>
    </source>
</evidence>
<sequence>MVNFLKYNWGSFRVSKICPIMIIACLSLKAQAKNNVMDRVIELNVHNASVKDIFNIIEKRTGIIFTYNNDQFDDNRKINLYSSNYSLKSALDEILKHTKFVWYYNSGIIVLKPREQSMVKSDIDNQWYTDPADSLVTLSGIVKDENGKPLPGVSIVVNNSKIGAYTNEDGTFILKNVPSQSYITISSIGFTSQQFKIGKPKGWQSFILKESVSILDGAVVEAYSVTSKRYGTGSISTISAKEIERKPITNVLLALQGEIPGIVIQQSSGVANGGISVQIRGLNSLTKGSDPLYVVDGVPYTSQLMNTVNPTLGVSGDPDKEFAKQGNPLSFINPADIESISVLKDADATSIYGSRAAAGAILITTKKGKSGPTKFNVNFQQGLSKVTRFADLLNREQYLAMRHEAKVNANQEVLPTDYDINGTWDTTRSTDWQKTLLGGTANFSNLQVTTSGGTENTQFLIGAGYNKQTTVSLASLSDTKGSVHFTINNTSQNKKINIQLSGSYMFDKNLPTADNFSNVAFELPPVAPSLYNEDGSLNWAPNSQGRSSWANPLAATRQKGKNTTSNLISNLLVTYNLARGLKVKSSFGYNNIQINEFLGTPFTAYSPESLARNTPNKASYSNGSMRSFIIEPQLSYDFTNGNNRIEALLGSTIQNNKNFQQAFSGTGYTADQLLEDIRSASTVQALSTVSNDYKYNAIFGRLNYRFKDRYIVSLAARRDGTSRFGSNNRFHNFSSIGASWIFSEEYFFSRLSRAVSFGKLQASYGTTGNDQIGDYLYLNLYNSFSTPVAYQGISGLANGGVPNPYLQWESTRKMQVSLDLGFVDNRILLNSTYYLHRSSNQLVNYTLPALTGFGSYTRNFPATIQNTGWELSGNFQPIKGKSSNWKFNINFYFPKNKLVSFPDIENSPYYLTYFVGQSITSRRVYAFAGVDPQSGLYQFYDYKGNVTKSPDYKTDVTRVINTAPSYTAGFSNTFTYKSFEFDFLFQINKQWVTSLRIGNYLPGMMKNQPTTILNRWRSPGNVEDIQRVTSSLAGSEASQYFNALFSDGNYMNCTYMRLKNISLSWGIPQTWCSKGKIQYAKLYVNAQNLITITNFVGADPETGYAGVLPPLKTIIFGVQLGL</sequence>
<evidence type="ECO:0000313" key="9">
    <source>
        <dbReference type="EMBL" id="RFM29217.1"/>
    </source>
</evidence>
<dbReference type="InterPro" id="IPR011662">
    <property type="entry name" value="Secretin/TonB_short_N"/>
</dbReference>
<dbReference type="InterPro" id="IPR037066">
    <property type="entry name" value="Plug_dom_sf"/>
</dbReference>
<dbReference type="OrthoDB" id="9768177at2"/>
<dbReference type="InterPro" id="IPR036942">
    <property type="entry name" value="Beta-barrel_TonB_sf"/>
</dbReference>
<dbReference type="PROSITE" id="PS52016">
    <property type="entry name" value="TONB_DEPENDENT_REC_3"/>
    <property type="match status" value="1"/>
</dbReference>
<reference evidence="9 10" key="1">
    <citation type="submission" date="2018-08" db="EMBL/GenBank/DDBJ databases">
        <title>Chitinophaga sp. K20C18050901, a novel bacterium isolated from forest soil.</title>
        <authorList>
            <person name="Wang C."/>
        </authorList>
    </citation>
    <scope>NUCLEOTIDE SEQUENCE [LARGE SCALE GENOMIC DNA]</scope>
    <source>
        <strain evidence="9 10">K20C18050901</strain>
    </source>
</reference>
<dbReference type="EMBL" id="QTJV01000034">
    <property type="protein sequence ID" value="RFM29217.1"/>
    <property type="molecule type" value="Genomic_DNA"/>
</dbReference>
<evidence type="ECO:0000256" key="3">
    <source>
        <dbReference type="ARBA" id="ARBA00022452"/>
    </source>
</evidence>
<keyword evidence="4 7" id="KW-0812">Transmembrane</keyword>
<dbReference type="AlphaFoldDB" id="A0A3E1NMU6"/>
<organism evidence="9 10">
    <name type="scientific">Chitinophaga silvisoli</name>
    <dbReference type="NCBI Taxonomy" id="2291814"/>
    <lineage>
        <taxon>Bacteria</taxon>
        <taxon>Pseudomonadati</taxon>
        <taxon>Bacteroidota</taxon>
        <taxon>Chitinophagia</taxon>
        <taxon>Chitinophagales</taxon>
        <taxon>Chitinophagaceae</taxon>
        <taxon>Chitinophaga</taxon>
    </lineage>
</organism>
<keyword evidence="6 7" id="KW-0998">Cell outer membrane</keyword>
<comment type="caution">
    <text evidence="9">The sequence shown here is derived from an EMBL/GenBank/DDBJ whole genome shotgun (WGS) entry which is preliminary data.</text>
</comment>
<dbReference type="Gene3D" id="2.40.170.20">
    <property type="entry name" value="TonB-dependent receptor, beta-barrel domain"/>
    <property type="match status" value="1"/>
</dbReference>
<evidence type="ECO:0000256" key="2">
    <source>
        <dbReference type="ARBA" id="ARBA00022448"/>
    </source>
</evidence>
<dbReference type="SMART" id="SM00965">
    <property type="entry name" value="STN"/>
    <property type="match status" value="1"/>
</dbReference>
<keyword evidence="10" id="KW-1185">Reference proteome</keyword>
<dbReference type="NCBIfam" id="TIGR04057">
    <property type="entry name" value="SusC_RagA_signa"/>
    <property type="match status" value="1"/>
</dbReference>
<dbReference type="Proteomes" id="UP000261174">
    <property type="component" value="Unassembled WGS sequence"/>
</dbReference>
<dbReference type="InterPro" id="IPR023996">
    <property type="entry name" value="TonB-dep_OMP_SusC/RagA"/>
</dbReference>
<dbReference type="InterPro" id="IPR012910">
    <property type="entry name" value="Plug_dom"/>
</dbReference>
<comment type="subcellular location">
    <subcellularLocation>
        <location evidence="1 7">Cell outer membrane</location>
        <topology evidence="1 7">Multi-pass membrane protein</topology>
    </subcellularLocation>
</comment>
<evidence type="ECO:0000256" key="5">
    <source>
        <dbReference type="ARBA" id="ARBA00023136"/>
    </source>
</evidence>
<dbReference type="InterPro" id="IPR008969">
    <property type="entry name" value="CarboxyPept-like_regulatory"/>
</dbReference>
<name>A0A3E1NMU6_9BACT</name>
<keyword evidence="5 7" id="KW-0472">Membrane</keyword>
<evidence type="ECO:0000256" key="6">
    <source>
        <dbReference type="ARBA" id="ARBA00023237"/>
    </source>
</evidence>
<keyword evidence="2 7" id="KW-0813">Transport</keyword>
<protein>
    <submittedName>
        <fullName evidence="9">SusC/RagA family TonB-linked outer membrane protein</fullName>
    </submittedName>
</protein>
<comment type="similarity">
    <text evidence="7">Belongs to the TonB-dependent receptor family.</text>
</comment>
<dbReference type="InterPro" id="IPR039426">
    <property type="entry name" value="TonB-dep_rcpt-like"/>
</dbReference>
<gene>
    <name evidence="9" type="ORF">DXN04_33885</name>
</gene>